<dbReference type="InterPro" id="IPR013087">
    <property type="entry name" value="Znf_C2H2_type"/>
</dbReference>
<dbReference type="InterPro" id="IPR036236">
    <property type="entry name" value="Znf_C2H2_sf"/>
</dbReference>
<protein>
    <recommendedName>
        <fullName evidence="3">C2H2-type domain-containing protein</fullName>
    </recommendedName>
</protein>
<keyword evidence="1" id="KW-0863">Zinc-finger</keyword>
<organism evidence="4 5">
    <name type="scientific">Vavraia culicis (isolate floridensis)</name>
    <name type="common">Microsporidian parasite</name>
    <dbReference type="NCBI Taxonomy" id="948595"/>
    <lineage>
        <taxon>Eukaryota</taxon>
        <taxon>Fungi</taxon>
        <taxon>Fungi incertae sedis</taxon>
        <taxon>Microsporidia</taxon>
        <taxon>Pleistophoridae</taxon>
        <taxon>Vavraia</taxon>
    </lineage>
</organism>
<dbReference type="PROSITE" id="PS00028">
    <property type="entry name" value="ZINC_FINGER_C2H2_1"/>
    <property type="match status" value="1"/>
</dbReference>
<name>L2GU40_VAVCU</name>
<dbReference type="InParanoid" id="L2GU40"/>
<dbReference type="VEuPathDB" id="MicrosporidiaDB:VCUG_01904"/>
<keyword evidence="5" id="KW-1185">Reference proteome</keyword>
<keyword evidence="1" id="KW-0479">Metal-binding</keyword>
<dbReference type="SUPFAM" id="SSF57667">
    <property type="entry name" value="beta-beta-alpha zinc fingers"/>
    <property type="match status" value="1"/>
</dbReference>
<dbReference type="OrthoDB" id="2189995at2759"/>
<accession>L2GU40</accession>
<dbReference type="Proteomes" id="UP000011081">
    <property type="component" value="Unassembled WGS sequence"/>
</dbReference>
<feature type="domain" description="C2H2-type" evidence="3">
    <location>
        <begin position="295"/>
        <end position="321"/>
    </location>
</feature>
<dbReference type="PROSITE" id="PS50157">
    <property type="entry name" value="ZINC_FINGER_C2H2_2"/>
    <property type="match status" value="1"/>
</dbReference>
<dbReference type="EMBL" id="GL877438">
    <property type="protein sequence ID" value="ELA46620.1"/>
    <property type="molecule type" value="Genomic_DNA"/>
</dbReference>
<gene>
    <name evidence="4" type="ORF">VCUG_01904</name>
</gene>
<dbReference type="RefSeq" id="XP_008074917.1">
    <property type="nucleotide sequence ID" value="XM_008076726.1"/>
</dbReference>
<dbReference type="GO" id="GO:0008270">
    <property type="term" value="F:zinc ion binding"/>
    <property type="evidence" value="ECO:0007669"/>
    <property type="project" value="UniProtKB-KW"/>
</dbReference>
<proteinExistence type="predicted"/>
<dbReference type="AlphaFoldDB" id="L2GU40"/>
<dbReference type="GeneID" id="19879773"/>
<keyword evidence="1" id="KW-0862">Zinc</keyword>
<sequence length="321" mass="37511">MKDKKWQMSDDEMDECMRNRYPRETHVRVSDVPFNDSIGMVAHGRDGCSPVKYSMPEMRKISRYGTTNAARMNTGNDEENGAAKEISVDNNNSNWCRENDENDEKNDLLDGNRSSGEEYAENTSCTVRGDKSDVAKEKRSVEPGILHDTHEMHYTDKLDTCQEILYEDKENPIGSAAVKKCFDDDDSAKEAIFRNDPLENKSVGVDRSGRTNSVFLKHGYQDRKFSIIREIQNSRFGGITRHDIELFRYFLWKIHRCDVNRQNSTISDRTNESGMCNSLYRDNWHVAIHESDREYKCDHCDFTYIYRKCLITHMRKRHQRK</sequence>
<evidence type="ECO:0000256" key="2">
    <source>
        <dbReference type="SAM" id="MobiDB-lite"/>
    </source>
</evidence>
<evidence type="ECO:0000313" key="4">
    <source>
        <dbReference type="EMBL" id="ELA46620.1"/>
    </source>
</evidence>
<evidence type="ECO:0000259" key="3">
    <source>
        <dbReference type="PROSITE" id="PS50157"/>
    </source>
</evidence>
<feature type="region of interest" description="Disordered" evidence="2">
    <location>
        <begin position="67"/>
        <end position="133"/>
    </location>
</feature>
<evidence type="ECO:0000313" key="5">
    <source>
        <dbReference type="Proteomes" id="UP000011081"/>
    </source>
</evidence>
<dbReference type="HOGENOM" id="CLU_903687_0_0_1"/>
<reference evidence="5" key="1">
    <citation type="submission" date="2011-03" db="EMBL/GenBank/DDBJ databases">
        <title>The genome sequence of Vavraia culicis strain floridensis.</title>
        <authorList>
            <consortium name="The Broad Institute Genome Sequencing Platform"/>
            <person name="Cuomo C."/>
            <person name="Becnel J."/>
            <person name="Sanscrainte N."/>
            <person name="Young S.K."/>
            <person name="Zeng Q."/>
            <person name="Gargeya S."/>
            <person name="Fitzgerald M."/>
            <person name="Haas B."/>
            <person name="Abouelleil A."/>
            <person name="Alvarado L."/>
            <person name="Arachchi H.M."/>
            <person name="Berlin A."/>
            <person name="Chapman S.B."/>
            <person name="Gearin G."/>
            <person name="Goldberg J."/>
            <person name="Griggs A."/>
            <person name="Gujja S."/>
            <person name="Hansen M."/>
            <person name="Heiman D."/>
            <person name="Howarth C."/>
            <person name="Larimer J."/>
            <person name="Lui A."/>
            <person name="MacDonald P.J.P."/>
            <person name="McCowen C."/>
            <person name="Montmayeur A."/>
            <person name="Murphy C."/>
            <person name="Neiman D."/>
            <person name="Pearson M."/>
            <person name="Priest M."/>
            <person name="Roberts A."/>
            <person name="Saif S."/>
            <person name="Shea T."/>
            <person name="Sisk P."/>
            <person name="Stolte C."/>
            <person name="Sykes S."/>
            <person name="Wortman J."/>
            <person name="Nusbaum C."/>
            <person name="Birren B."/>
        </authorList>
    </citation>
    <scope>NUCLEOTIDE SEQUENCE [LARGE SCALE GENOMIC DNA]</scope>
    <source>
        <strain evidence="5">floridensis</strain>
    </source>
</reference>
<evidence type="ECO:0000256" key="1">
    <source>
        <dbReference type="PROSITE-ProRule" id="PRU00042"/>
    </source>
</evidence>